<dbReference type="PRINTS" id="PR00401">
    <property type="entry name" value="SH2DOMAIN"/>
</dbReference>
<evidence type="ECO:0000313" key="7">
    <source>
        <dbReference type="EMBL" id="KAK2191801.1"/>
    </source>
</evidence>
<comment type="caution">
    <text evidence="7">The sequence shown here is derived from an EMBL/GenBank/DDBJ whole genome shotgun (WGS) entry which is preliminary data.</text>
</comment>
<feature type="domain" description="SAM" evidence="6">
    <location>
        <begin position="21"/>
        <end position="78"/>
    </location>
</feature>
<dbReference type="FunFam" id="3.30.505.10:FF:000013">
    <property type="entry name" value="SH2 domain-containing protein 3C isoform X1"/>
    <property type="match status" value="1"/>
</dbReference>
<dbReference type="InterPro" id="IPR023578">
    <property type="entry name" value="Ras_GEF_dom_sf"/>
</dbReference>
<feature type="region of interest" description="Disordered" evidence="3">
    <location>
        <begin position="282"/>
        <end position="320"/>
    </location>
</feature>
<dbReference type="InterPro" id="IPR051853">
    <property type="entry name" value="SH2-Ras-GEF_adapter"/>
</dbReference>
<dbReference type="InterPro" id="IPR000980">
    <property type="entry name" value="SH2"/>
</dbReference>
<name>A0AAD9UJN0_RIDPI</name>
<organism evidence="7 8">
    <name type="scientific">Ridgeia piscesae</name>
    <name type="common">Tubeworm</name>
    <dbReference type="NCBI Taxonomy" id="27915"/>
    <lineage>
        <taxon>Eukaryota</taxon>
        <taxon>Metazoa</taxon>
        <taxon>Spiralia</taxon>
        <taxon>Lophotrochozoa</taxon>
        <taxon>Annelida</taxon>
        <taxon>Polychaeta</taxon>
        <taxon>Sedentaria</taxon>
        <taxon>Canalipalpata</taxon>
        <taxon>Sabellida</taxon>
        <taxon>Siboglinidae</taxon>
        <taxon>Ridgeia</taxon>
    </lineage>
</organism>
<dbReference type="FunFam" id="1.10.840.10:FF:000015">
    <property type="entry name" value="Uncharacterized protein, isoform A"/>
    <property type="match status" value="1"/>
</dbReference>
<dbReference type="PROSITE" id="PS50009">
    <property type="entry name" value="RASGEF_CAT"/>
    <property type="match status" value="1"/>
</dbReference>
<dbReference type="SMART" id="SM00454">
    <property type="entry name" value="SAM"/>
    <property type="match status" value="1"/>
</dbReference>
<dbReference type="SMART" id="SM00147">
    <property type="entry name" value="RasGEF"/>
    <property type="match status" value="1"/>
</dbReference>
<dbReference type="Proteomes" id="UP001209878">
    <property type="component" value="Unassembled WGS sequence"/>
</dbReference>
<dbReference type="SUPFAM" id="SSF55550">
    <property type="entry name" value="SH2 domain"/>
    <property type="match status" value="1"/>
</dbReference>
<keyword evidence="2" id="KW-0727">SH2 domain</keyword>
<dbReference type="InterPro" id="IPR036860">
    <property type="entry name" value="SH2_dom_sf"/>
</dbReference>
<dbReference type="EMBL" id="JAODUO010000045">
    <property type="protein sequence ID" value="KAK2191801.1"/>
    <property type="molecule type" value="Genomic_DNA"/>
</dbReference>
<keyword evidence="1" id="KW-0344">Guanine-nucleotide releasing factor</keyword>
<dbReference type="InterPro" id="IPR036964">
    <property type="entry name" value="RASGEF_cat_dom_sf"/>
</dbReference>
<dbReference type="PROSITE" id="PS50001">
    <property type="entry name" value="SH2"/>
    <property type="match status" value="1"/>
</dbReference>
<feature type="domain" description="Ras-GEF" evidence="5">
    <location>
        <begin position="567"/>
        <end position="834"/>
    </location>
</feature>
<dbReference type="Pfam" id="PF00617">
    <property type="entry name" value="RasGEF"/>
    <property type="match status" value="1"/>
</dbReference>
<feature type="region of interest" description="Disordered" evidence="3">
    <location>
        <begin position="452"/>
        <end position="513"/>
    </location>
</feature>
<accession>A0AAD9UJN0</accession>
<dbReference type="PROSITE" id="PS50105">
    <property type="entry name" value="SAM_DOMAIN"/>
    <property type="match status" value="1"/>
</dbReference>
<dbReference type="Pfam" id="PF00017">
    <property type="entry name" value="SH2"/>
    <property type="match status" value="1"/>
</dbReference>
<feature type="compositionally biased region" description="Basic and acidic residues" evidence="3">
    <location>
        <begin position="297"/>
        <end position="311"/>
    </location>
</feature>
<evidence type="ECO:0000259" key="5">
    <source>
        <dbReference type="PROSITE" id="PS50009"/>
    </source>
</evidence>
<feature type="domain" description="SH2" evidence="4">
    <location>
        <begin position="159"/>
        <end position="257"/>
    </location>
</feature>
<proteinExistence type="predicted"/>
<dbReference type="PANTHER" id="PTHR14247:SF8">
    <property type="entry name" value="RAS-GEF DOMAIN-CONTAINING PROTEIN"/>
    <property type="match status" value="1"/>
</dbReference>
<feature type="compositionally biased region" description="Low complexity" evidence="3">
    <location>
        <begin position="283"/>
        <end position="296"/>
    </location>
</feature>
<dbReference type="SUPFAM" id="SSF47769">
    <property type="entry name" value="SAM/Pointed domain"/>
    <property type="match status" value="1"/>
</dbReference>
<dbReference type="InterPro" id="IPR001660">
    <property type="entry name" value="SAM"/>
</dbReference>
<sequence>MDSQAIPQPPLGGTLPKHIPLVKWLDMLGLPEYQDLFRTFSGVENMLHLTEADIRDLGVKNSAHRARIISSLVKLRQKLLQRHTQPSSDTVHCTPDIYRGVTPPRDINHYSFTTVKQATYQPLDMPAENLTGRLTNSVRKRDTPFCPPASPSDLSRYLWYHGTIPRPQAETLVLSDGAFLIRDSISQPGDYVLTVYWKGAPLHFMLNKQVQSDGIQLKVQYQFEEALFDTVPQLIQFHIENKAPVSNASGAILSLPVERSGPVEYCDIRLAALEQSFDGRYLSPSVSPQRSSSNRSDSPRVDRRLRIDGQPRRVGSQPLLSLDYTDGNLCGQRDKFGSLPSIAPQPPGRVEPPHTLPKTLQNFRAGSEPMLSPTSALEVKKYLFVRNTTDFAGSDGDLTKPPPAKPSRVPTIKYSPKTGKPIVVIRNKSLYEDDGRDYSDYDQVKSWPTALKQSFDSGDNSQENGKTTATDVEIGDYDVPRSLDGDSSYYDVPRSSKESSPLRGSQRDSTCNELPVKLPRQVIKLPNADEKSFFDVEHYTSGLLTPNNKPLESSAVTTIRMLLLECDATQLSQHITHIDLDLLKVTGSHDFGVCVFSGLEYMTLPQGQQLRLDLLERFHCFTLFVATSLLTCTKLGERSKLLHKWILVASHLKGIMGNLFSFSAIMKGLQLEQISRLTLTWSQLKQNFVDSDATFTTRLQPLLQSMDEAGSMLPLQNITVPHIVPLIRLLLRPPCDLEAEVMSWESASADLGFDIMLAHLDTARIITEHCGLYRVTATNLLKSFSVDPHLRDMFCTETHMKLMWGAKGALVDAPSRYAKFEQVLTVLSERLEPKDSALTNRETSL</sequence>
<gene>
    <name evidence="7" type="ORF">NP493_45g04038</name>
</gene>
<dbReference type="GO" id="GO:0005085">
    <property type="term" value="F:guanyl-nucleotide exchange factor activity"/>
    <property type="evidence" value="ECO:0007669"/>
    <property type="project" value="UniProtKB-KW"/>
</dbReference>
<dbReference type="InterPro" id="IPR001895">
    <property type="entry name" value="RASGEF_cat_dom"/>
</dbReference>
<feature type="compositionally biased region" description="Polar residues" evidence="3">
    <location>
        <begin position="498"/>
        <end position="512"/>
    </location>
</feature>
<evidence type="ECO:0000256" key="2">
    <source>
        <dbReference type="PROSITE-ProRule" id="PRU00191"/>
    </source>
</evidence>
<dbReference type="InterPro" id="IPR013761">
    <property type="entry name" value="SAM/pointed_sf"/>
</dbReference>
<dbReference type="SUPFAM" id="SSF48366">
    <property type="entry name" value="Ras GEF"/>
    <property type="match status" value="1"/>
</dbReference>
<dbReference type="GO" id="GO:0007264">
    <property type="term" value="P:small GTPase-mediated signal transduction"/>
    <property type="evidence" value="ECO:0007669"/>
    <property type="project" value="InterPro"/>
</dbReference>
<dbReference type="Pfam" id="PF00536">
    <property type="entry name" value="SAM_1"/>
    <property type="match status" value="1"/>
</dbReference>
<dbReference type="AlphaFoldDB" id="A0AAD9UJN0"/>
<dbReference type="Gene3D" id="3.30.505.10">
    <property type="entry name" value="SH2 domain"/>
    <property type="match status" value="1"/>
</dbReference>
<dbReference type="CDD" id="cd09487">
    <property type="entry name" value="SAM_superfamily"/>
    <property type="match status" value="1"/>
</dbReference>
<evidence type="ECO:0000313" key="8">
    <source>
        <dbReference type="Proteomes" id="UP001209878"/>
    </source>
</evidence>
<feature type="compositionally biased region" description="Polar residues" evidence="3">
    <location>
        <begin position="452"/>
        <end position="470"/>
    </location>
</feature>
<reference evidence="7" key="1">
    <citation type="journal article" date="2023" name="Mol. Biol. Evol.">
        <title>Third-Generation Sequencing Reveals the Adaptive Role of the Epigenome in Three Deep-Sea Polychaetes.</title>
        <authorList>
            <person name="Perez M."/>
            <person name="Aroh O."/>
            <person name="Sun Y."/>
            <person name="Lan Y."/>
            <person name="Juniper S.K."/>
            <person name="Young C.R."/>
            <person name="Angers B."/>
            <person name="Qian P.Y."/>
        </authorList>
    </citation>
    <scope>NUCLEOTIDE SEQUENCE</scope>
    <source>
        <strain evidence="7">R07B-5</strain>
    </source>
</reference>
<evidence type="ECO:0000259" key="6">
    <source>
        <dbReference type="PROSITE" id="PS50105"/>
    </source>
</evidence>
<dbReference type="SMART" id="SM00252">
    <property type="entry name" value="SH2"/>
    <property type="match status" value="1"/>
</dbReference>
<evidence type="ECO:0000259" key="4">
    <source>
        <dbReference type="PROSITE" id="PS50001"/>
    </source>
</evidence>
<feature type="region of interest" description="Disordered" evidence="3">
    <location>
        <begin position="391"/>
        <end position="415"/>
    </location>
</feature>
<evidence type="ECO:0000256" key="3">
    <source>
        <dbReference type="SAM" id="MobiDB-lite"/>
    </source>
</evidence>
<keyword evidence="8" id="KW-1185">Reference proteome</keyword>
<dbReference type="Gene3D" id="1.10.840.10">
    <property type="entry name" value="Ras guanine-nucleotide exchange factors catalytic domain"/>
    <property type="match status" value="1"/>
</dbReference>
<protein>
    <submittedName>
        <fullName evidence="7">Uncharacterized protein</fullName>
    </submittedName>
</protein>
<dbReference type="Gene3D" id="1.10.150.50">
    <property type="entry name" value="Transcription Factor, Ets-1"/>
    <property type="match status" value="1"/>
</dbReference>
<evidence type="ECO:0000256" key="1">
    <source>
        <dbReference type="PROSITE-ProRule" id="PRU00168"/>
    </source>
</evidence>
<dbReference type="PANTHER" id="PTHR14247">
    <property type="entry name" value="BREAST CANCER ANTI-ESTROGEN RESISTANCE PROTEIN 3 HOMOLOG-LIKE PROTEIN"/>
    <property type="match status" value="1"/>
</dbReference>